<evidence type="ECO:0000256" key="2">
    <source>
        <dbReference type="ARBA" id="ARBA00008667"/>
    </source>
</evidence>
<dbReference type="InterPro" id="IPR015421">
    <property type="entry name" value="PyrdxlP-dep_Trfase_major"/>
</dbReference>
<dbReference type="Proteomes" id="UP000325797">
    <property type="component" value="Chromosome"/>
</dbReference>
<dbReference type="PIRSF" id="PIRSF001434">
    <property type="entry name" value="CGS"/>
    <property type="match status" value="1"/>
</dbReference>
<keyword evidence="5 8" id="KW-0663">Pyridoxal phosphate</keyword>
<keyword evidence="6 10" id="KW-0456">Lyase</keyword>
<dbReference type="AlphaFoldDB" id="A0A5J6N5B6"/>
<dbReference type="NCBIfam" id="TIGR01328">
    <property type="entry name" value="met_gam_lyase"/>
    <property type="match status" value="1"/>
</dbReference>
<dbReference type="GO" id="GO:0018826">
    <property type="term" value="F:methionine gamma-lyase activity"/>
    <property type="evidence" value="ECO:0007669"/>
    <property type="project" value="UniProtKB-EC"/>
</dbReference>
<sequence length="401" mass="42482">MRQNTRNAPAGFATRAIHLGYEPASEHGALTPPIFMTSTYAFESAEAGAELFRGERAGYIYGRNRNPTQALLEERIASLEGGEAALAVASGMGAIASLLWTLLSAGDEVVIDHTIYGSSFALLTKGLTRFGIAVHPVDMTRLETLEAALTPKTKLVFFETPANPNLRVIDIAAVAERAHAAGALAVVDSTFCSPAIQRPLQFGADLVVHSATKYLGGHGDLLGGLVVGPAETIKQIRTVGLRWLTGATLSPINAFLILRGLKTLELRMERHCASASALAELLASHPAVARVSYPGLASFPQYALAKRQMSLPGGLIAFELEGGVAAGTALMNRLELITRAVSLGDAETLIQHPASMTHSTYSAEERQKHGISDGLVRLSVGLETLDDLVNDLAQALDSLRA</sequence>
<keyword evidence="11" id="KW-1185">Reference proteome</keyword>
<dbReference type="KEGG" id="hadh:FRZ61_20550"/>
<comment type="catalytic activity">
    <reaction evidence="7">
        <text>L-methionine + H2O = methanethiol + 2-oxobutanoate + NH4(+)</text>
        <dbReference type="Rhea" id="RHEA:23800"/>
        <dbReference type="ChEBI" id="CHEBI:15377"/>
        <dbReference type="ChEBI" id="CHEBI:16007"/>
        <dbReference type="ChEBI" id="CHEBI:16763"/>
        <dbReference type="ChEBI" id="CHEBI:28938"/>
        <dbReference type="ChEBI" id="CHEBI:57844"/>
        <dbReference type="EC" id="4.4.1.11"/>
    </reaction>
</comment>
<dbReference type="Pfam" id="PF01053">
    <property type="entry name" value="Cys_Met_Meta_PP"/>
    <property type="match status" value="1"/>
</dbReference>
<dbReference type="GO" id="GO:0005737">
    <property type="term" value="C:cytoplasm"/>
    <property type="evidence" value="ECO:0007669"/>
    <property type="project" value="TreeGrafter"/>
</dbReference>
<dbReference type="RefSeq" id="WP_151117211.1">
    <property type="nucleotide sequence ID" value="NZ_CP042582.1"/>
</dbReference>
<evidence type="ECO:0000256" key="7">
    <source>
        <dbReference type="ARBA" id="ARBA00049180"/>
    </source>
</evidence>
<proteinExistence type="inferred from homology"/>
<dbReference type="Gene3D" id="3.40.640.10">
    <property type="entry name" value="Type I PLP-dependent aspartate aminotransferase-like (Major domain)"/>
    <property type="match status" value="1"/>
</dbReference>
<evidence type="ECO:0000256" key="1">
    <source>
        <dbReference type="ARBA" id="ARBA00001933"/>
    </source>
</evidence>
<dbReference type="InterPro" id="IPR015422">
    <property type="entry name" value="PyrdxlP-dep_Trfase_small"/>
</dbReference>
<dbReference type="InterPro" id="IPR006237">
    <property type="entry name" value="L-Met_gamma_lys"/>
</dbReference>
<evidence type="ECO:0000256" key="8">
    <source>
        <dbReference type="PIRSR" id="PIRSR001434-2"/>
    </source>
</evidence>
<evidence type="ECO:0000313" key="10">
    <source>
        <dbReference type="EMBL" id="QEX22126.1"/>
    </source>
</evidence>
<evidence type="ECO:0000256" key="6">
    <source>
        <dbReference type="ARBA" id="ARBA00023239"/>
    </source>
</evidence>
<dbReference type="PANTHER" id="PTHR11808">
    <property type="entry name" value="TRANS-SULFURATION ENZYME FAMILY MEMBER"/>
    <property type="match status" value="1"/>
</dbReference>
<dbReference type="PANTHER" id="PTHR11808:SF80">
    <property type="entry name" value="CYSTATHIONINE GAMMA-LYASE"/>
    <property type="match status" value="1"/>
</dbReference>
<dbReference type="GO" id="GO:0009086">
    <property type="term" value="P:methionine biosynthetic process"/>
    <property type="evidence" value="ECO:0007669"/>
    <property type="project" value="UniProtKB-ARBA"/>
</dbReference>
<dbReference type="InterPro" id="IPR015424">
    <property type="entry name" value="PyrdxlP-dep_Trfase"/>
</dbReference>
<name>A0A5J6N5B6_9PROT</name>
<organism evidence="10 11">
    <name type="scientific">Hypericibacter adhaerens</name>
    <dbReference type="NCBI Taxonomy" id="2602016"/>
    <lineage>
        <taxon>Bacteria</taxon>
        <taxon>Pseudomonadati</taxon>
        <taxon>Pseudomonadota</taxon>
        <taxon>Alphaproteobacteria</taxon>
        <taxon>Rhodospirillales</taxon>
        <taxon>Dongiaceae</taxon>
        <taxon>Hypericibacter</taxon>
    </lineage>
</organism>
<dbReference type="GO" id="GO:0019346">
    <property type="term" value="P:transsulfuration"/>
    <property type="evidence" value="ECO:0007669"/>
    <property type="project" value="InterPro"/>
</dbReference>
<protein>
    <recommendedName>
        <fullName evidence="4">L-methionine gamma-lyase</fullName>
        <ecNumber evidence="3">4.4.1.11</ecNumber>
    </recommendedName>
</protein>
<dbReference type="PROSITE" id="PS00868">
    <property type="entry name" value="CYS_MET_METAB_PP"/>
    <property type="match status" value="1"/>
</dbReference>
<comment type="similarity">
    <text evidence="2">Belongs to the trans-sulfuration enzymes family. L-methionine gamma-lyase subfamily.</text>
</comment>
<comment type="cofactor">
    <cofactor evidence="1 9">
        <name>pyridoxal 5'-phosphate</name>
        <dbReference type="ChEBI" id="CHEBI:597326"/>
    </cofactor>
</comment>
<dbReference type="InterPro" id="IPR000277">
    <property type="entry name" value="Cys/Met-Metab_PyrdxlP-dep_enz"/>
</dbReference>
<dbReference type="OrthoDB" id="9790858at2"/>
<dbReference type="EMBL" id="CP042582">
    <property type="protein sequence ID" value="QEX22126.1"/>
    <property type="molecule type" value="Genomic_DNA"/>
</dbReference>
<accession>A0A5J6N5B6</accession>
<dbReference type="GO" id="GO:0030170">
    <property type="term" value="F:pyridoxal phosphate binding"/>
    <property type="evidence" value="ECO:0007669"/>
    <property type="project" value="InterPro"/>
</dbReference>
<reference evidence="10 11" key="1">
    <citation type="submission" date="2019-08" db="EMBL/GenBank/DDBJ databases">
        <title>Hyperibacter terrae gen. nov., sp. nov. and Hyperibacter viscosus sp. nov., two new members in the family Rhodospirillaceae isolated from the rhizosphere of Hypericum perforatum.</title>
        <authorList>
            <person name="Noviana Z."/>
        </authorList>
    </citation>
    <scope>NUCLEOTIDE SEQUENCE [LARGE SCALE GENOMIC DNA]</scope>
    <source>
        <strain evidence="10 11">R5959</strain>
    </source>
</reference>
<evidence type="ECO:0000256" key="3">
    <source>
        <dbReference type="ARBA" id="ARBA00012222"/>
    </source>
</evidence>
<evidence type="ECO:0000256" key="9">
    <source>
        <dbReference type="RuleBase" id="RU362118"/>
    </source>
</evidence>
<evidence type="ECO:0000256" key="4">
    <source>
        <dbReference type="ARBA" id="ARBA00019040"/>
    </source>
</evidence>
<dbReference type="FunFam" id="3.40.640.10:FF:000046">
    <property type="entry name" value="Cystathionine gamma-lyase"/>
    <property type="match status" value="1"/>
</dbReference>
<dbReference type="SUPFAM" id="SSF53383">
    <property type="entry name" value="PLP-dependent transferases"/>
    <property type="match status" value="1"/>
</dbReference>
<dbReference type="CDD" id="cd00614">
    <property type="entry name" value="CGS_like"/>
    <property type="match status" value="1"/>
</dbReference>
<dbReference type="FunFam" id="3.90.1150.10:FF:000033">
    <property type="entry name" value="Cystathionine gamma-synthase"/>
    <property type="match status" value="1"/>
</dbReference>
<evidence type="ECO:0000313" key="11">
    <source>
        <dbReference type="Proteomes" id="UP000325797"/>
    </source>
</evidence>
<dbReference type="EC" id="4.4.1.11" evidence="3"/>
<dbReference type="Gene3D" id="3.90.1150.10">
    <property type="entry name" value="Aspartate Aminotransferase, domain 1"/>
    <property type="match status" value="1"/>
</dbReference>
<evidence type="ECO:0000256" key="5">
    <source>
        <dbReference type="ARBA" id="ARBA00022898"/>
    </source>
</evidence>
<feature type="modified residue" description="N6-(pyridoxal phosphate)lysine" evidence="8">
    <location>
        <position position="213"/>
    </location>
</feature>
<dbReference type="InterPro" id="IPR054542">
    <property type="entry name" value="Cys_met_metab_PP"/>
</dbReference>
<gene>
    <name evidence="10" type="ORF">FRZ61_20550</name>
</gene>